<dbReference type="KEGG" id="kon:CONE_0355"/>
<evidence type="ECO:0000259" key="1">
    <source>
        <dbReference type="Pfam" id="PF12705"/>
    </source>
</evidence>
<proteinExistence type="predicted"/>
<dbReference type="PATRIC" id="fig|1208920.3.peg.131"/>
<organism evidence="2 3">
    <name type="scientific">Candidatus Kinetoplastidibacterium stringomonadis TCC290E</name>
    <dbReference type="NCBI Taxonomy" id="1208920"/>
    <lineage>
        <taxon>Bacteria</taxon>
        <taxon>Pseudomonadati</taxon>
        <taxon>Pseudomonadota</taxon>
        <taxon>Betaproteobacteria</taxon>
        <taxon>Candidatus Kinetoplastidibacterium</taxon>
    </lineage>
</organism>
<dbReference type="OrthoDB" id="9761147at2"/>
<sequence length="876" mass="102956">MYIEALNLCEINLESVCSMTPSKSLLLTANKRQANQLMKHASDYLCSTKETKEFIQIISIDDWMINLFENLSFSNHIKFPSFFLSEPCVQVLWHNILKKDRKKDSCILNNKKTSILALDAYKLINNWEIKIPEDFDDIENNGFAYWKKYYEKEIRKINAIDINGIYSVIIKNIDKNKITLPENIVLSGFVENYPKLNNLFKLIISKNIKLYILSNKVCKLSFNKYLNCNNLIEEWKSAANWIANSFIKNPSGNYAIAVYNLDKQADIAYRILDQVLRCYRDEFSITFSISCEKSMGHIPIIRSAFYWLRILISLSVNRKCDIKNFGKAILSSRSFMGNRFFEPYSVLDLKLRDKIGIYIDIIEISELLIDYDLGMDFFNALSVWPKGNNILTIKKWIPIIRKSLFFICFSRYKFSDIIVCKMIEFFNKILNEFNILSSFFGNISADRAINLFEHFVESHEFYQDENKHKNIEVLNLQDVILRNWDAVWIIDFNDGILQNPIYSNPFLPKNILHKFSITYSKYKHESDWFRYLYKSLNQCAKELVVSYSNNNNGEFVKPSTFIDDSYRIFINVNNYYSLDKKITMEHIDDSRGPKLLPTESVIKGANVLELQSRNPLWAFAKYRLGVIGLEPYYKDKSMSYRRGKFIHRVLELFWLDVQCYSELINLSDIEIESLLLQYIENALSVDFYFDQNFIKQLESERALKLLTNWISMEKNRLPFLSHDLESRFSWKYRSLLFNLRSDRIDLIENKAIIIDYKTGSRIFNIDLDWHRQRPINLQMLLYYMAFLQKNNFDVISLIVVLLKPKGIVINGISSEDIGLSGVKICNDLNSSLNDLSNKVLMLADEYIEGVSNNFIVKKDDLKFCDIMSFLRINFNK</sequence>
<dbReference type="Proteomes" id="UP000011541">
    <property type="component" value="Chromosome"/>
</dbReference>
<accession>M1LYC3</accession>
<evidence type="ECO:0000313" key="2">
    <source>
        <dbReference type="EMBL" id="AGF48159.1"/>
    </source>
</evidence>
<dbReference type="InterPro" id="IPR038726">
    <property type="entry name" value="PDDEXK_AddAB-type"/>
</dbReference>
<dbReference type="EMBL" id="CP003805">
    <property type="protein sequence ID" value="AGF48159.1"/>
    <property type="molecule type" value="Genomic_DNA"/>
</dbReference>
<keyword evidence="3" id="KW-1185">Reference proteome</keyword>
<dbReference type="SUPFAM" id="SSF52540">
    <property type="entry name" value="P-loop containing nucleoside triphosphate hydrolases"/>
    <property type="match status" value="1"/>
</dbReference>
<protein>
    <recommendedName>
        <fullName evidence="1">PD-(D/E)XK endonuclease-like domain-containing protein</fullName>
    </recommendedName>
</protein>
<gene>
    <name evidence="2" type="ORF">CONE_0355</name>
</gene>
<dbReference type="InterPro" id="IPR027417">
    <property type="entry name" value="P-loop_NTPase"/>
</dbReference>
<dbReference type="InterPro" id="IPR019925">
    <property type="entry name" value="DNA_repair_protein_predicted"/>
</dbReference>
<dbReference type="RefSeq" id="WP_015396847.1">
    <property type="nucleotide sequence ID" value="NC_020299.1"/>
</dbReference>
<dbReference type="HOGENOM" id="CLU_014693_0_0_4"/>
<dbReference type="eggNOG" id="COG2887">
    <property type="taxonomic scope" value="Bacteria"/>
</dbReference>
<reference evidence="2 3" key="1">
    <citation type="journal article" date="2013" name="Genome Biol. Evol.">
        <title>Genome evolution and phylogenomic analysis of candidatus kinetoplastibacterium, the betaproteobacterial endosymbionts of strigomonas and angomonas.</title>
        <authorList>
            <person name="Alves J.M."/>
            <person name="Serrano M.G."/>
            <person name="Maia da Silva F."/>
            <person name="Voegtly L.J."/>
            <person name="Matveyev A.V."/>
            <person name="Teixeira M.M."/>
            <person name="Camargo E.P."/>
            <person name="Buck G.A."/>
        </authorList>
    </citation>
    <scope>NUCLEOTIDE SEQUENCE [LARGE SCALE GENOMIC DNA]</scope>
    <source>
        <strain evidence="2 3">TCC290E</strain>
    </source>
</reference>
<evidence type="ECO:0000313" key="3">
    <source>
        <dbReference type="Proteomes" id="UP000011541"/>
    </source>
</evidence>
<dbReference type="AlphaFoldDB" id="M1LYC3"/>
<feature type="domain" description="PD-(D/E)XK endonuclease-like" evidence="1">
    <location>
        <begin position="608"/>
        <end position="789"/>
    </location>
</feature>
<dbReference type="Pfam" id="PF12705">
    <property type="entry name" value="PDDEXK_1"/>
    <property type="match status" value="1"/>
</dbReference>
<dbReference type="NCBIfam" id="TIGR03623">
    <property type="entry name" value="probable DNA repair protein"/>
    <property type="match status" value="1"/>
</dbReference>
<name>M1LYC3_9PROT</name>
<dbReference type="STRING" id="1208920.CONE_0355"/>